<evidence type="ECO:0000313" key="2">
    <source>
        <dbReference type="Proteomes" id="UP000249061"/>
    </source>
</evidence>
<sequence length="262" mass="29373">MVKSLAAQHRGGVANLKGNSFEDFFAEWRVLVSLEAALAGQYGRLACQLKNCRVDDWAEDDSSRRRFQLKLKKSVRWSEVATDFAAERARGAIVTLVVGHQKARSRLLKSKHRAGGVLLFNRSLKPSEHWNDSQTGAQLDRLGTKALTASDRQLICAVITSAWREARKPGYFVSIHQVVKALPDHTLPLRLPWVPTPAWKRAAPILAAIRRFSFRLVDGYFSYDFGNGISGSFSCRTSHFRKFISAVLKNRPAKLADLRGLL</sequence>
<accession>A0A2W5T6G3</accession>
<name>A0A2W5T6G3_9BACT</name>
<dbReference type="Proteomes" id="UP000249061">
    <property type="component" value="Unassembled WGS sequence"/>
</dbReference>
<protein>
    <submittedName>
        <fullName evidence="1">Uncharacterized protein</fullName>
    </submittedName>
</protein>
<dbReference type="AlphaFoldDB" id="A0A2W5T6G3"/>
<gene>
    <name evidence="1" type="ORF">DI536_18400</name>
</gene>
<reference evidence="1 2" key="1">
    <citation type="submission" date="2017-08" db="EMBL/GenBank/DDBJ databases">
        <title>Infants hospitalized years apart are colonized by the same room-sourced microbial strains.</title>
        <authorList>
            <person name="Brooks B."/>
            <person name="Olm M.R."/>
            <person name="Firek B.A."/>
            <person name="Baker R."/>
            <person name="Thomas B.C."/>
            <person name="Morowitz M.J."/>
            <person name="Banfield J.F."/>
        </authorList>
    </citation>
    <scope>NUCLEOTIDE SEQUENCE [LARGE SCALE GENOMIC DNA]</scope>
    <source>
        <strain evidence="1">S2_003_000_R2_14</strain>
    </source>
</reference>
<comment type="caution">
    <text evidence="1">The sequence shown here is derived from an EMBL/GenBank/DDBJ whole genome shotgun (WGS) entry which is preliminary data.</text>
</comment>
<organism evidence="1 2">
    <name type="scientific">Archangium gephyra</name>
    <dbReference type="NCBI Taxonomy" id="48"/>
    <lineage>
        <taxon>Bacteria</taxon>
        <taxon>Pseudomonadati</taxon>
        <taxon>Myxococcota</taxon>
        <taxon>Myxococcia</taxon>
        <taxon>Myxococcales</taxon>
        <taxon>Cystobacterineae</taxon>
        <taxon>Archangiaceae</taxon>
        <taxon>Archangium</taxon>
    </lineage>
</organism>
<evidence type="ECO:0000313" key="1">
    <source>
        <dbReference type="EMBL" id="PZR11109.1"/>
    </source>
</evidence>
<dbReference type="EMBL" id="QFQP01000015">
    <property type="protein sequence ID" value="PZR11109.1"/>
    <property type="molecule type" value="Genomic_DNA"/>
</dbReference>
<proteinExistence type="predicted"/>